<reference evidence="4" key="1">
    <citation type="submission" date="2023-06" db="EMBL/GenBank/DDBJ databases">
        <title>Genomic of Parafulvivirga corallium.</title>
        <authorList>
            <person name="Wang G."/>
        </authorList>
    </citation>
    <scope>NUCLEOTIDE SEQUENCE</scope>
    <source>
        <strain evidence="4">BMA10</strain>
    </source>
</reference>
<protein>
    <submittedName>
        <fullName evidence="4">Polysaccharide deacetylase family protein</fullName>
        <ecNumber evidence="4">3.-.-.-</ecNumber>
    </submittedName>
</protein>
<accession>A0ABT8KTG5</accession>
<evidence type="ECO:0000256" key="2">
    <source>
        <dbReference type="ARBA" id="ARBA00022801"/>
    </source>
</evidence>
<keyword evidence="5" id="KW-1185">Reference proteome</keyword>
<comment type="caution">
    <text evidence="4">The sequence shown here is derived from an EMBL/GenBank/DDBJ whole genome shotgun (WGS) entry which is preliminary data.</text>
</comment>
<dbReference type="PANTHER" id="PTHR10587:SF133">
    <property type="entry name" value="CHITIN DEACETYLASE 1-RELATED"/>
    <property type="match status" value="1"/>
</dbReference>
<dbReference type="EMBL" id="JAUJEA010000005">
    <property type="protein sequence ID" value="MDN5202923.1"/>
    <property type="molecule type" value="Genomic_DNA"/>
</dbReference>
<dbReference type="InterPro" id="IPR002509">
    <property type="entry name" value="NODB_dom"/>
</dbReference>
<dbReference type="RefSeq" id="WP_346752942.1">
    <property type="nucleotide sequence ID" value="NZ_JAUJEA010000005.1"/>
</dbReference>
<organism evidence="4 5">
    <name type="scientific">Splendidivirga corallicola</name>
    <dbReference type="NCBI Taxonomy" id="3051826"/>
    <lineage>
        <taxon>Bacteria</taxon>
        <taxon>Pseudomonadati</taxon>
        <taxon>Bacteroidota</taxon>
        <taxon>Cytophagia</taxon>
        <taxon>Cytophagales</taxon>
        <taxon>Splendidivirgaceae</taxon>
        <taxon>Splendidivirga</taxon>
    </lineage>
</organism>
<feature type="domain" description="NodB homology" evidence="3">
    <location>
        <begin position="26"/>
        <end position="207"/>
    </location>
</feature>
<dbReference type="InterPro" id="IPR050248">
    <property type="entry name" value="Polysacc_deacetylase_ArnD"/>
</dbReference>
<keyword evidence="1" id="KW-0479">Metal-binding</keyword>
<dbReference type="EC" id="3.-.-.-" evidence="4"/>
<dbReference type="InterPro" id="IPR011330">
    <property type="entry name" value="Glyco_hydro/deAcase_b/a-brl"/>
</dbReference>
<dbReference type="GO" id="GO:0016787">
    <property type="term" value="F:hydrolase activity"/>
    <property type="evidence" value="ECO:0007669"/>
    <property type="project" value="UniProtKB-KW"/>
</dbReference>
<dbReference type="PANTHER" id="PTHR10587">
    <property type="entry name" value="GLYCOSYL TRANSFERASE-RELATED"/>
    <property type="match status" value="1"/>
</dbReference>
<dbReference type="Proteomes" id="UP001172082">
    <property type="component" value="Unassembled WGS sequence"/>
</dbReference>
<dbReference type="PROSITE" id="PS51677">
    <property type="entry name" value="NODB"/>
    <property type="match status" value="1"/>
</dbReference>
<evidence type="ECO:0000256" key="1">
    <source>
        <dbReference type="ARBA" id="ARBA00022723"/>
    </source>
</evidence>
<gene>
    <name evidence="4" type="ORF">QQ008_16155</name>
</gene>
<dbReference type="SUPFAM" id="SSF88713">
    <property type="entry name" value="Glycoside hydrolase/deacetylase"/>
    <property type="match status" value="1"/>
</dbReference>
<name>A0ABT8KTG5_9BACT</name>
<evidence type="ECO:0000259" key="3">
    <source>
        <dbReference type="PROSITE" id="PS51677"/>
    </source>
</evidence>
<sequence length="209" mass="24561">MYLHKTPKFLQYLYPGLVWHKDRKEKCIYITFDDGPVPEITQFALNTLGDFNAKGTFFCVGENISRFPEEFKKVVDQGHSVGNHTFNHMNGWNNSQEHYYKNVERCHEEMKKFISVDSRQLFRPPYGRIKRAQANKLMTNYDIIMWDVLTGDFDHNLDQDTCLKKAIESTRNGSIVIFHDSEKAARNMQFVLPRYLDHFSNLGYTFSAL</sequence>
<evidence type="ECO:0000313" key="5">
    <source>
        <dbReference type="Proteomes" id="UP001172082"/>
    </source>
</evidence>
<dbReference type="Gene3D" id="3.20.20.370">
    <property type="entry name" value="Glycoside hydrolase/deacetylase"/>
    <property type="match status" value="1"/>
</dbReference>
<keyword evidence="2 4" id="KW-0378">Hydrolase</keyword>
<proteinExistence type="predicted"/>
<dbReference type="CDD" id="cd10917">
    <property type="entry name" value="CE4_NodB_like_6s_7s"/>
    <property type="match status" value="1"/>
</dbReference>
<dbReference type="Pfam" id="PF01522">
    <property type="entry name" value="Polysacc_deac_1"/>
    <property type="match status" value="1"/>
</dbReference>
<evidence type="ECO:0000313" key="4">
    <source>
        <dbReference type="EMBL" id="MDN5202923.1"/>
    </source>
</evidence>